<comment type="subcellular location">
    <subcellularLocation>
        <location evidence="1">Membrane</location>
        <topology evidence="1">Multi-pass membrane protein</topology>
    </subcellularLocation>
</comment>
<dbReference type="InterPro" id="IPR042512">
    <property type="entry name" value="TLCD5"/>
</dbReference>
<keyword evidence="9" id="KW-1185">Reference proteome</keyword>
<dbReference type="SMART" id="SM00724">
    <property type="entry name" value="TLC"/>
    <property type="match status" value="1"/>
</dbReference>
<dbReference type="AlphaFoldDB" id="I7LSV2"/>
<evidence type="ECO:0000259" key="7">
    <source>
        <dbReference type="PROSITE" id="PS50922"/>
    </source>
</evidence>
<dbReference type="InParanoid" id="I7LSV2"/>
<dbReference type="PANTHER" id="PTHR31898">
    <property type="entry name" value="TRANSMEMBRANE PROTEIN 136"/>
    <property type="match status" value="1"/>
</dbReference>
<keyword evidence="4 5" id="KW-0472">Membrane</keyword>
<feature type="domain" description="TLC" evidence="7">
    <location>
        <begin position="56"/>
        <end position="243"/>
    </location>
</feature>
<dbReference type="OrthoDB" id="284464at2759"/>
<dbReference type="GO" id="GO:0016020">
    <property type="term" value="C:membrane"/>
    <property type="evidence" value="ECO:0007669"/>
    <property type="project" value="UniProtKB-SubCell"/>
</dbReference>
<dbReference type="Proteomes" id="UP000009168">
    <property type="component" value="Unassembled WGS sequence"/>
</dbReference>
<feature type="transmembrane region" description="Helical" evidence="6">
    <location>
        <begin position="215"/>
        <end position="232"/>
    </location>
</feature>
<gene>
    <name evidence="8" type="ORF">TTHERM_00947330</name>
</gene>
<organism evidence="8 9">
    <name type="scientific">Tetrahymena thermophila (strain SB210)</name>
    <dbReference type="NCBI Taxonomy" id="312017"/>
    <lineage>
        <taxon>Eukaryota</taxon>
        <taxon>Sar</taxon>
        <taxon>Alveolata</taxon>
        <taxon>Ciliophora</taxon>
        <taxon>Intramacronucleata</taxon>
        <taxon>Oligohymenophorea</taxon>
        <taxon>Hymenostomatida</taxon>
        <taxon>Tetrahymenina</taxon>
        <taxon>Tetrahymenidae</taxon>
        <taxon>Tetrahymena</taxon>
    </lineage>
</organism>
<dbReference type="Pfam" id="PF03798">
    <property type="entry name" value="TRAM_LAG1_CLN8"/>
    <property type="match status" value="1"/>
</dbReference>
<evidence type="ECO:0000256" key="3">
    <source>
        <dbReference type="ARBA" id="ARBA00022989"/>
    </source>
</evidence>
<evidence type="ECO:0000256" key="1">
    <source>
        <dbReference type="ARBA" id="ARBA00004141"/>
    </source>
</evidence>
<evidence type="ECO:0000256" key="6">
    <source>
        <dbReference type="SAM" id="Phobius"/>
    </source>
</evidence>
<accession>I7LSV2</accession>
<dbReference type="PANTHER" id="PTHR31898:SF1">
    <property type="entry name" value="TLC DOMAIN-CONTAINING PROTEIN 5"/>
    <property type="match status" value="1"/>
</dbReference>
<reference evidence="9" key="1">
    <citation type="journal article" date="2006" name="PLoS Biol.">
        <title>Macronuclear genome sequence of the ciliate Tetrahymena thermophila, a model eukaryote.</title>
        <authorList>
            <person name="Eisen J.A."/>
            <person name="Coyne R.S."/>
            <person name="Wu M."/>
            <person name="Wu D."/>
            <person name="Thiagarajan M."/>
            <person name="Wortman J.R."/>
            <person name="Badger J.H."/>
            <person name="Ren Q."/>
            <person name="Amedeo P."/>
            <person name="Jones K.M."/>
            <person name="Tallon L.J."/>
            <person name="Delcher A.L."/>
            <person name="Salzberg S.L."/>
            <person name="Silva J.C."/>
            <person name="Haas B.J."/>
            <person name="Majoros W.H."/>
            <person name="Farzad M."/>
            <person name="Carlton J.M."/>
            <person name="Smith R.K. Jr."/>
            <person name="Garg J."/>
            <person name="Pearlman R.E."/>
            <person name="Karrer K.M."/>
            <person name="Sun L."/>
            <person name="Manning G."/>
            <person name="Elde N.C."/>
            <person name="Turkewitz A.P."/>
            <person name="Asai D.J."/>
            <person name="Wilkes D.E."/>
            <person name="Wang Y."/>
            <person name="Cai H."/>
            <person name="Collins K."/>
            <person name="Stewart B.A."/>
            <person name="Lee S.R."/>
            <person name="Wilamowska K."/>
            <person name="Weinberg Z."/>
            <person name="Ruzzo W.L."/>
            <person name="Wloga D."/>
            <person name="Gaertig J."/>
            <person name="Frankel J."/>
            <person name="Tsao C.-C."/>
            <person name="Gorovsky M.A."/>
            <person name="Keeling P.J."/>
            <person name="Waller R.F."/>
            <person name="Patron N.J."/>
            <person name="Cherry J.M."/>
            <person name="Stover N.A."/>
            <person name="Krieger C.J."/>
            <person name="del Toro C."/>
            <person name="Ryder H.F."/>
            <person name="Williamson S.C."/>
            <person name="Barbeau R.A."/>
            <person name="Hamilton E.P."/>
            <person name="Orias E."/>
        </authorList>
    </citation>
    <scope>NUCLEOTIDE SEQUENCE [LARGE SCALE GENOMIC DNA]</scope>
    <source>
        <strain evidence="9">SB210</strain>
    </source>
</reference>
<dbReference type="RefSeq" id="XP_001030969.1">
    <property type="nucleotide sequence ID" value="XM_001030969.3"/>
</dbReference>
<evidence type="ECO:0000313" key="8">
    <source>
        <dbReference type="EMBL" id="EAR83306.1"/>
    </source>
</evidence>
<proteinExistence type="predicted"/>
<evidence type="ECO:0000256" key="5">
    <source>
        <dbReference type="PROSITE-ProRule" id="PRU00205"/>
    </source>
</evidence>
<dbReference type="InterPro" id="IPR006634">
    <property type="entry name" value="TLC-dom"/>
</dbReference>
<feature type="transmembrane region" description="Helical" evidence="6">
    <location>
        <begin position="65"/>
        <end position="84"/>
    </location>
</feature>
<keyword evidence="2 5" id="KW-0812">Transmembrane</keyword>
<evidence type="ECO:0000256" key="2">
    <source>
        <dbReference type="ARBA" id="ARBA00022692"/>
    </source>
</evidence>
<dbReference type="KEGG" id="tet:TTHERM_00947330"/>
<feature type="transmembrane region" description="Helical" evidence="6">
    <location>
        <begin position="130"/>
        <end position="154"/>
    </location>
</feature>
<dbReference type="HOGENOM" id="CLU_1036080_0_0_1"/>
<dbReference type="EMBL" id="GG662452">
    <property type="protein sequence ID" value="EAR83306.1"/>
    <property type="molecule type" value="Genomic_DNA"/>
</dbReference>
<dbReference type="eggNOG" id="ENOG502T6NK">
    <property type="taxonomic scope" value="Eukaryota"/>
</dbReference>
<evidence type="ECO:0000313" key="9">
    <source>
        <dbReference type="Proteomes" id="UP000009168"/>
    </source>
</evidence>
<feature type="transmembrane region" description="Helical" evidence="6">
    <location>
        <begin position="96"/>
        <end position="118"/>
    </location>
</feature>
<feature type="transmembrane region" description="Helical" evidence="6">
    <location>
        <begin position="27"/>
        <end position="44"/>
    </location>
</feature>
<sequence length="274" mass="32083">MSEQILNQYLFNNLNKYDLRSNLQDQLTVFGYSFIFWVAYFFVVNKVVEVKGVSLKSLNDIKNRIVSATHGLSIVFLTSYHITFHNPQLDSSNTDFQQFIFIFSIAYFLYDSIACLYYGIDGLGIAIHHVMVVVAYLSSMTALYGGVECMYALFFAELSNFPMNARQCVRSMNLRYTNLHEFFEYTFIILYIIARGVFVPFAVAHCVRSAVCPTLLKIICLGLFAQSIYYIFEMLKGIKRRGKQQKERKQKNIQYFWFQENPEVQQLTYYRKIE</sequence>
<keyword evidence="3 6" id="KW-1133">Transmembrane helix</keyword>
<name>I7LSV2_TETTS</name>
<protein>
    <submittedName>
        <fullName evidence="8">TLC domain protein</fullName>
    </submittedName>
</protein>
<dbReference type="GeneID" id="7836755"/>
<dbReference type="OMA" id="THAGYPN"/>
<evidence type="ECO:0000256" key="4">
    <source>
        <dbReference type="ARBA" id="ARBA00023136"/>
    </source>
</evidence>
<dbReference type="PROSITE" id="PS50922">
    <property type="entry name" value="TLC"/>
    <property type="match status" value="1"/>
</dbReference>
<feature type="transmembrane region" description="Helical" evidence="6">
    <location>
        <begin position="182"/>
        <end position="203"/>
    </location>
</feature>